<proteinExistence type="inferred from homology"/>
<dbReference type="STRING" id="117157.SAMN04489717_4860"/>
<evidence type="ECO:0000313" key="5">
    <source>
        <dbReference type="Proteomes" id="UP000198983"/>
    </source>
</evidence>
<dbReference type="Gene3D" id="3.40.50.720">
    <property type="entry name" value="NAD(P)-binding Rossmann-like Domain"/>
    <property type="match status" value="1"/>
</dbReference>
<dbReference type="PANTHER" id="PTHR42760">
    <property type="entry name" value="SHORT-CHAIN DEHYDROGENASES/REDUCTASES FAMILY MEMBER"/>
    <property type="match status" value="1"/>
</dbReference>
<dbReference type="InterPro" id="IPR036291">
    <property type="entry name" value="NAD(P)-bd_dom_sf"/>
</dbReference>
<keyword evidence="5" id="KW-1185">Reference proteome</keyword>
<dbReference type="RefSeq" id="WP_241827608.1">
    <property type="nucleotide sequence ID" value="NZ_LT629732.1"/>
</dbReference>
<dbReference type="PANTHER" id="PTHR42760:SF40">
    <property type="entry name" value="3-OXOACYL-[ACYL-CARRIER-PROTEIN] REDUCTASE, CHLOROPLASTIC"/>
    <property type="match status" value="1"/>
</dbReference>
<dbReference type="EMBL" id="LT629732">
    <property type="protein sequence ID" value="SDT05457.1"/>
    <property type="molecule type" value="Genomic_DNA"/>
</dbReference>
<accession>A0A1H1X811</accession>
<evidence type="ECO:0000256" key="1">
    <source>
        <dbReference type="ARBA" id="ARBA00006484"/>
    </source>
</evidence>
<dbReference type="GO" id="GO:0016616">
    <property type="term" value="F:oxidoreductase activity, acting on the CH-OH group of donors, NAD or NADP as acceptor"/>
    <property type="evidence" value="ECO:0007669"/>
    <property type="project" value="TreeGrafter"/>
</dbReference>
<dbReference type="PROSITE" id="PS00061">
    <property type="entry name" value="ADH_SHORT"/>
    <property type="match status" value="1"/>
</dbReference>
<dbReference type="AlphaFoldDB" id="A0A1H1X811"/>
<evidence type="ECO:0000313" key="4">
    <source>
        <dbReference type="EMBL" id="SDT05457.1"/>
    </source>
</evidence>
<dbReference type="FunFam" id="3.40.50.720:FF:000084">
    <property type="entry name" value="Short-chain dehydrogenase reductase"/>
    <property type="match status" value="1"/>
</dbReference>
<feature type="compositionally biased region" description="Low complexity" evidence="3">
    <location>
        <begin position="10"/>
        <end position="31"/>
    </location>
</feature>
<dbReference type="GO" id="GO:0030497">
    <property type="term" value="P:fatty acid elongation"/>
    <property type="evidence" value="ECO:0007669"/>
    <property type="project" value="TreeGrafter"/>
</dbReference>
<reference evidence="4 5" key="1">
    <citation type="submission" date="2016-10" db="EMBL/GenBank/DDBJ databases">
        <authorList>
            <person name="de Groot N.N."/>
        </authorList>
    </citation>
    <scope>NUCLEOTIDE SEQUENCE [LARGE SCALE GENOMIC DNA]</scope>
    <source>
        <strain evidence="4 5">DSM 22024</strain>
    </source>
</reference>
<evidence type="ECO:0000256" key="2">
    <source>
        <dbReference type="ARBA" id="ARBA00023002"/>
    </source>
</evidence>
<feature type="region of interest" description="Disordered" evidence="3">
    <location>
        <begin position="1"/>
        <end position="45"/>
    </location>
</feature>
<evidence type="ECO:0000256" key="3">
    <source>
        <dbReference type="SAM" id="MobiDB-lite"/>
    </source>
</evidence>
<keyword evidence="2" id="KW-0560">Oxidoreductase</keyword>
<gene>
    <name evidence="4" type="ORF">SAMN04489717_4860</name>
</gene>
<name>A0A1H1X811_9ACTN</name>
<dbReference type="InterPro" id="IPR002347">
    <property type="entry name" value="SDR_fam"/>
</dbReference>
<dbReference type="Proteomes" id="UP000198983">
    <property type="component" value="Chromosome I"/>
</dbReference>
<protein>
    <submittedName>
        <fullName evidence="4">NAD(P)-dependent dehydrogenase, short-chain alcohol dehydrogenase family</fullName>
    </submittedName>
</protein>
<comment type="similarity">
    <text evidence="1">Belongs to the short-chain dehydrogenases/reductases (SDR) family.</text>
</comment>
<organism evidence="4 5">
    <name type="scientific">Actinopolymorpha singaporensis</name>
    <dbReference type="NCBI Taxonomy" id="117157"/>
    <lineage>
        <taxon>Bacteria</taxon>
        <taxon>Bacillati</taxon>
        <taxon>Actinomycetota</taxon>
        <taxon>Actinomycetes</taxon>
        <taxon>Propionibacteriales</taxon>
        <taxon>Actinopolymorphaceae</taxon>
        <taxon>Actinopolymorpha</taxon>
    </lineage>
</organism>
<dbReference type="Pfam" id="PF13561">
    <property type="entry name" value="adh_short_C2"/>
    <property type="match status" value="1"/>
</dbReference>
<dbReference type="PRINTS" id="PR00080">
    <property type="entry name" value="SDRFAMILY"/>
</dbReference>
<dbReference type="PRINTS" id="PR00081">
    <property type="entry name" value="GDHRDH"/>
</dbReference>
<dbReference type="InterPro" id="IPR020904">
    <property type="entry name" value="Sc_DH/Rdtase_CS"/>
</dbReference>
<sequence>MSAEGAVDSAADPAANPATNPATNPGADPADSAPGDPNSPYAGRTVVVTGGGGGIGGAVARRFAALGARVAVADVARPGVRPNGAEGAGGAERAGGAGAAVEYAAVDVTRPDELADFLTGLERLDVLVNSAGIIRRREEFRMEVFERVLDVNLTGTMRACVAARPLLARSAGCIVNVASMLTYFGGPLVPAYTASKGGIAALTRSLAVAFAEEGIRVNAVAPGWISTELTTALREDPDAERRILDRTPLRRWGTPDDVAGVVEFLASPAAAFMTGAVVPVDGGYLVA</sequence>
<dbReference type="SUPFAM" id="SSF51735">
    <property type="entry name" value="NAD(P)-binding Rossmann-fold domains"/>
    <property type="match status" value="1"/>
</dbReference>